<keyword evidence="6" id="KW-0175">Coiled coil</keyword>
<protein>
    <submittedName>
        <fullName evidence="9">TrbI/VirB10 family protein</fullName>
    </submittedName>
</protein>
<dbReference type="InterPro" id="IPR042217">
    <property type="entry name" value="T4SS_VirB10/TrbI"/>
</dbReference>
<keyword evidence="5 8" id="KW-0472">Membrane</keyword>
<dbReference type="InterPro" id="IPR005498">
    <property type="entry name" value="T4SS_VirB10/TraB/TrbI"/>
</dbReference>
<keyword evidence="10" id="KW-1185">Reference proteome</keyword>
<evidence type="ECO:0000256" key="5">
    <source>
        <dbReference type="ARBA" id="ARBA00023136"/>
    </source>
</evidence>
<evidence type="ECO:0000256" key="4">
    <source>
        <dbReference type="ARBA" id="ARBA00022989"/>
    </source>
</evidence>
<evidence type="ECO:0000256" key="3">
    <source>
        <dbReference type="ARBA" id="ARBA00022692"/>
    </source>
</evidence>
<evidence type="ECO:0000256" key="1">
    <source>
        <dbReference type="ARBA" id="ARBA00004167"/>
    </source>
</evidence>
<name>A0ABT7FKC0_9RHOB</name>
<keyword evidence="4 8" id="KW-1133">Transmembrane helix</keyword>
<feature type="coiled-coil region" evidence="6">
    <location>
        <begin position="107"/>
        <end position="231"/>
    </location>
</feature>
<evidence type="ECO:0000256" key="2">
    <source>
        <dbReference type="ARBA" id="ARBA00010265"/>
    </source>
</evidence>
<organism evidence="9 10">
    <name type="scientific">Sedimentitalea xiamensis</name>
    <dbReference type="NCBI Taxonomy" id="3050037"/>
    <lineage>
        <taxon>Bacteria</taxon>
        <taxon>Pseudomonadati</taxon>
        <taxon>Pseudomonadota</taxon>
        <taxon>Alphaproteobacteria</taxon>
        <taxon>Rhodobacterales</taxon>
        <taxon>Paracoccaceae</taxon>
        <taxon>Sedimentitalea</taxon>
    </lineage>
</organism>
<feature type="region of interest" description="Disordered" evidence="7">
    <location>
        <begin position="52"/>
        <end position="74"/>
    </location>
</feature>
<dbReference type="Pfam" id="PF03743">
    <property type="entry name" value="TrbI"/>
    <property type="match status" value="1"/>
</dbReference>
<dbReference type="Proteomes" id="UP001227126">
    <property type="component" value="Unassembled WGS sequence"/>
</dbReference>
<dbReference type="EMBL" id="JASNJE010000037">
    <property type="protein sequence ID" value="MDK3075410.1"/>
    <property type="molecule type" value="Genomic_DNA"/>
</dbReference>
<proteinExistence type="inferred from homology"/>
<dbReference type="CDD" id="cd16429">
    <property type="entry name" value="VirB10"/>
    <property type="match status" value="1"/>
</dbReference>
<keyword evidence="3 8" id="KW-0812">Transmembrane</keyword>
<comment type="caution">
    <text evidence="9">The sequence shown here is derived from an EMBL/GenBank/DDBJ whole genome shotgun (WGS) entry which is preliminary data.</text>
</comment>
<evidence type="ECO:0000313" key="9">
    <source>
        <dbReference type="EMBL" id="MDK3075410.1"/>
    </source>
</evidence>
<sequence length="469" mass="49832">MADPDLQKRLETFSNGRKKSRAHGMGVGALALALGLGGAAVAFWLASSGQDGSGPLETSEVDPFQDGQPGGGRLEFPPDEAAQRVNDALIAVEDALIVPDVPPPEPSREVLDEIARLREALAASQSERNAEIQAAVRDLRAAFNSQTGALEQRVAERERDLTALERENDAKLASLQSLLEAEQAQRKSLEAELQKNFLIEDQELLEERRRQEEAERLREAEREAAELLTAQIRSPAIVFADGRGGTVAPSGPAGTGAANPGAPIDENEAYLQRAARPLQVEEASRMAFPDRTLVQGSVIQAALQTAINSDLPGNVVAVVSEPVPAFSGDRVLIPRGSRLFGQYRSGIEVNQKRILVLWTRILTPDGTSMNIAAVGGGPLGRSGLTGFVDTKFAERFGGAALISIIGAAPSIASEQAQDEVTIEVLENIGEDLADATSSVIADQVSIAPTIYVDQGAGVTVLVDRDVVIY</sequence>
<evidence type="ECO:0000256" key="7">
    <source>
        <dbReference type="SAM" id="MobiDB-lite"/>
    </source>
</evidence>
<dbReference type="Gene3D" id="2.40.128.260">
    <property type="entry name" value="Type IV secretion system, VirB10/TraB/TrbI"/>
    <property type="match status" value="1"/>
</dbReference>
<accession>A0ABT7FKC0</accession>
<gene>
    <name evidence="9" type="ORF">QO034_20230</name>
</gene>
<reference evidence="9 10" key="1">
    <citation type="submission" date="2023-05" db="EMBL/GenBank/DDBJ databases">
        <title>Sedimentitalea sp. nov. JM2-8.</title>
        <authorList>
            <person name="Huang J."/>
        </authorList>
    </citation>
    <scope>NUCLEOTIDE SEQUENCE [LARGE SCALE GENOMIC DNA]</scope>
    <source>
        <strain evidence="9 10">JM2-8</strain>
    </source>
</reference>
<feature type="region of interest" description="Disordered" evidence="7">
    <location>
        <begin position="244"/>
        <end position="264"/>
    </location>
</feature>
<evidence type="ECO:0000313" key="10">
    <source>
        <dbReference type="Proteomes" id="UP001227126"/>
    </source>
</evidence>
<feature type="transmembrane region" description="Helical" evidence="8">
    <location>
        <begin position="27"/>
        <end position="46"/>
    </location>
</feature>
<comment type="similarity">
    <text evidence="2">Belongs to the TrbI/VirB10 family.</text>
</comment>
<evidence type="ECO:0000256" key="8">
    <source>
        <dbReference type="SAM" id="Phobius"/>
    </source>
</evidence>
<comment type="subcellular location">
    <subcellularLocation>
        <location evidence="1">Membrane</location>
        <topology evidence="1">Single-pass membrane protein</topology>
    </subcellularLocation>
</comment>
<evidence type="ECO:0000256" key="6">
    <source>
        <dbReference type="SAM" id="Coils"/>
    </source>
</evidence>
<feature type="compositionally biased region" description="Low complexity" evidence="7">
    <location>
        <begin position="246"/>
        <end position="263"/>
    </location>
</feature>
<dbReference type="RefSeq" id="WP_284487336.1">
    <property type="nucleotide sequence ID" value="NZ_JASNJE010000037.1"/>
</dbReference>